<accession>A0ABP8BEL6</accession>
<dbReference type="Proteomes" id="UP001501251">
    <property type="component" value="Unassembled WGS sequence"/>
</dbReference>
<keyword evidence="2" id="KW-1185">Reference proteome</keyword>
<dbReference type="EMBL" id="BAABAQ010000014">
    <property type="protein sequence ID" value="GAA4205031.1"/>
    <property type="molecule type" value="Genomic_DNA"/>
</dbReference>
<proteinExistence type="predicted"/>
<organism evidence="1 2">
    <name type="scientific">Streptosporangium oxazolinicum</name>
    <dbReference type="NCBI Taxonomy" id="909287"/>
    <lineage>
        <taxon>Bacteria</taxon>
        <taxon>Bacillati</taxon>
        <taxon>Actinomycetota</taxon>
        <taxon>Actinomycetes</taxon>
        <taxon>Streptosporangiales</taxon>
        <taxon>Streptosporangiaceae</taxon>
        <taxon>Streptosporangium</taxon>
    </lineage>
</organism>
<evidence type="ECO:0000313" key="1">
    <source>
        <dbReference type="EMBL" id="GAA4205031.1"/>
    </source>
</evidence>
<evidence type="ECO:0000313" key="2">
    <source>
        <dbReference type="Proteomes" id="UP001501251"/>
    </source>
</evidence>
<reference evidence="2" key="1">
    <citation type="journal article" date="2019" name="Int. J. Syst. Evol. Microbiol.">
        <title>The Global Catalogue of Microorganisms (GCM) 10K type strain sequencing project: providing services to taxonomists for standard genome sequencing and annotation.</title>
        <authorList>
            <consortium name="The Broad Institute Genomics Platform"/>
            <consortium name="The Broad Institute Genome Sequencing Center for Infectious Disease"/>
            <person name="Wu L."/>
            <person name="Ma J."/>
        </authorList>
    </citation>
    <scope>NUCLEOTIDE SEQUENCE [LARGE SCALE GENOMIC DNA]</scope>
    <source>
        <strain evidence="2">JCM 17388</strain>
    </source>
</reference>
<name>A0ABP8BEL6_9ACTN</name>
<protein>
    <submittedName>
        <fullName evidence="1">Uncharacterized protein</fullName>
    </submittedName>
</protein>
<comment type="caution">
    <text evidence="1">The sequence shown here is derived from an EMBL/GenBank/DDBJ whole genome shotgun (WGS) entry which is preliminary data.</text>
</comment>
<dbReference type="RefSeq" id="WP_344921986.1">
    <property type="nucleotide sequence ID" value="NZ_BAABAQ010000014.1"/>
</dbReference>
<gene>
    <name evidence="1" type="ORF">GCM10022252_64940</name>
</gene>
<sequence>MDSAREHRVQLDELEKSLEQALELVRATPRDGLTAIEWLETAAKLGGFLSEARDASSEVRQTLLGGARSALLLYLRGHVGETVPPHALEGVSGIREWARRIRELRAIGWDINCLGAGPSAPYRLDDVQLAEEVAQSQQIIDSIKGSKPKERIIEYLLHLTPWPAGPKQLERVAGVPTWRQEIRDLVDEGWLILSHETDPELAPGFYRLTRLED</sequence>